<keyword evidence="3" id="KW-0687">Ribonucleoprotein</keyword>
<dbReference type="PANTHER" id="PTHR11710">
    <property type="entry name" value="40S RIBOSOMAL PROTEIN S19"/>
    <property type="match status" value="1"/>
</dbReference>
<accession>A0AAW1Q7M3</accession>
<evidence type="ECO:0000256" key="1">
    <source>
        <dbReference type="ARBA" id="ARBA00010014"/>
    </source>
</evidence>
<dbReference type="InterPro" id="IPR036390">
    <property type="entry name" value="WH_DNA-bd_sf"/>
</dbReference>
<dbReference type="Pfam" id="PF01090">
    <property type="entry name" value="Ribosomal_S19e"/>
    <property type="match status" value="1"/>
</dbReference>
<dbReference type="GO" id="GO:0022627">
    <property type="term" value="C:cytosolic small ribosomal subunit"/>
    <property type="evidence" value="ECO:0007669"/>
    <property type="project" value="TreeGrafter"/>
</dbReference>
<dbReference type="Proteomes" id="UP001489004">
    <property type="component" value="Unassembled WGS sequence"/>
</dbReference>
<dbReference type="GO" id="GO:0000028">
    <property type="term" value="P:ribosomal small subunit assembly"/>
    <property type="evidence" value="ECO:0007669"/>
    <property type="project" value="TreeGrafter"/>
</dbReference>
<comment type="similarity">
    <text evidence="1">Belongs to the eukaryotic ribosomal protein eS19 family.</text>
</comment>
<comment type="caution">
    <text evidence="4">The sequence shown here is derived from an EMBL/GenBank/DDBJ whole genome shotgun (WGS) entry which is preliminary data.</text>
</comment>
<keyword evidence="5" id="KW-1185">Reference proteome</keyword>
<dbReference type="InterPro" id="IPR036388">
    <property type="entry name" value="WH-like_DNA-bd_sf"/>
</dbReference>
<reference evidence="4 5" key="1">
    <citation type="journal article" date="2024" name="Nat. Commun.">
        <title>Phylogenomics reveals the evolutionary origins of lichenization in chlorophyte algae.</title>
        <authorList>
            <person name="Puginier C."/>
            <person name="Libourel C."/>
            <person name="Otte J."/>
            <person name="Skaloud P."/>
            <person name="Haon M."/>
            <person name="Grisel S."/>
            <person name="Petersen M."/>
            <person name="Berrin J.G."/>
            <person name="Delaux P.M."/>
            <person name="Dal Grande F."/>
            <person name="Keller J."/>
        </authorList>
    </citation>
    <scope>NUCLEOTIDE SEQUENCE [LARGE SCALE GENOMIC DNA]</scope>
    <source>
        <strain evidence="4 5">SAG 2043</strain>
    </source>
</reference>
<proteinExistence type="inferred from homology"/>
<dbReference type="AlphaFoldDB" id="A0AAW1Q7M3"/>
<dbReference type="GO" id="GO:0003723">
    <property type="term" value="F:RNA binding"/>
    <property type="evidence" value="ECO:0007669"/>
    <property type="project" value="TreeGrafter"/>
</dbReference>
<dbReference type="SMART" id="SM01413">
    <property type="entry name" value="Ribosomal_S19e"/>
    <property type="match status" value="1"/>
</dbReference>
<dbReference type="FunFam" id="1.10.10.10:FF:000118">
    <property type="entry name" value="40S ribosomal protein S19"/>
    <property type="match status" value="1"/>
</dbReference>
<evidence type="ECO:0000313" key="5">
    <source>
        <dbReference type="Proteomes" id="UP001489004"/>
    </source>
</evidence>
<dbReference type="InterPro" id="IPR001266">
    <property type="entry name" value="Ribosomal_eS19"/>
</dbReference>
<keyword evidence="2" id="KW-0689">Ribosomal protein</keyword>
<dbReference type="GO" id="GO:0003735">
    <property type="term" value="F:structural constituent of ribosome"/>
    <property type="evidence" value="ECO:0007669"/>
    <property type="project" value="InterPro"/>
</dbReference>
<dbReference type="EMBL" id="JALJOR010000005">
    <property type="protein sequence ID" value="KAK9816946.1"/>
    <property type="molecule type" value="Genomic_DNA"/>
</dbReference>
<dbReference type="PANTHER" id="PTHR11710:SF0">
    <property type="entry name" value="40S RIBOSOMAL PROTEIN S19"/>
    <property type="match status" value="1"/>
</dbReference>
<gene>
    <name evidence="4" type="ORF">WJX72_007276</name>
</gene>
<evidence type="ECO:0000256" key="3">
    <source>
        <dbReference type="ARBA" id="ARBA00023274"/>
    </source>
</evidence>
<dbReference type="SUPFAM" id="SSF46785">
    <property type="entry name" value="Winged helix' DNA-binding domain"/>
    <property type="match status" value="1"/>
</dbReference>
<protein>
    <recommendedName>
        <fullName evidence="6">40S ribosomal protein S19</fullName>
    </recommendedName>
</protein>
<name>A0AAW1Q7M3_9CHLO</name>
<sequence>MGDSYTPRNVRDVPAEDFIRAYAAHLKANDRIQLPSWVDIVKTATFKELSPYEQDWYYIRAASIARKVYMRKGMGVGLFRKQYGGRNKVKGTVPEHYAKAAGGLIRHCLKQLETLGLVEKSTGVKGGRVITAAGQRDMDLIAGRIQQKPAFALFGEEAPAAAEPVAAED</sequence>
<evidence type="ECO:0000256" key="2">
    <source>
        <dbReference type="ARBA" id="ARBA00022980"/>
    </source>
</evidence>
<dbReference type="GO" id="GO:0006412">
    <property type="term" value="P:translation"/>
    <property type="evidence" value="ECO:0007669"/>
    <property type="project" value="InterPro"/>
</dbReference>
<evidence type="ECO:0008006" key="6">
    <source>
        <dbReference type="Google" id="ProtNLM"/>
    </source>
</evidence>
<dbReference type="Gene3D" id="1.10.10.10">
    <property type="entry name" value="Winged helix-like DNA-binding domain superfamily/Winged helix DNA-binding domain"/>
    <property type="match status" value="1"/>
</dbReference>
<organism evidence="4 5">
    <name type="scientific">[Myrmecia] bisecta</name>
    <dbReference type="NCBI Taxonomy" id="41462"/>
    <lineage>
        <taxon>Eukaryota</taxon>
        <taxon>Viridiplantae</taxon>
        <taxon>Chlorophyta</taxon>
        <taxon>core chlorophytes</taxon>
        <taxon>Trebouxiophyceae</taxon>
        <taxon>Trebouxiales</taxon>
        <taxon>Trebouxiaceae</taxon>
        <taxon>Myrmecia</taxon>
    </lineage>
</organism>
<evidence type="ECO:0000313" key="4">
    <source>
        <dbReference type="EMBL" id="KAK9816946.1"/>
    </source>
</evidence>